<proteinExistence type="predicted"/>
<dbReference type="Proteomes" id="UP000271241">
    <property type="component" value="Unassembled WGS sequence"/>
</dbReference>
<reference evidence="2" key="1">
    <citation type="journal article" date="2018" name="Nat. Microbiol.">
        <title>Leveraging single-cell genomics to expand the fungal tree of life.</title>
        <authorList>
            <person name="Ahrendt S.R."/>
            <person name="Quandt C.A."/>
            <person name="Ciobanu D."/>
            <person name="Clum A."/>
            <person name="Salamov A."/>
            <person name="Andreopoulos B."/>
            <person name="Cheng J.F."/>
            <person name="Woyke T."/>
            <person name="Pelin A."/>
            <person name="Henrissat B."/>
            <person name="Reynolds N.K."/>
            <person name="Benny G.L."/>
            <person name="Smith M.E."/>
            <person name="James T.Y."/>
            <person name="Grigoriev I.V."/>
        </authorList>
    </citation>
    <scope>NUCLEOTIDE SEQUENCE [LARGE SCALE GENOMIC DNA]</scope>
    <source>
        <strain evidence="2">RSA 1356</strain>
    </source>
</reference>
<accession>A0A4P9XU10</accession>
<keyword evidence="2" id="KW-1185">Reference proteome</keyword>
<dbReference type="EMBL" id="KZ992497">
    <property type="protein sequence ID" value="RKP09666.1"/>
    <property type="molecule type" value="Genomic_DNA"/>
</dbReference>
<sequence length="67" mass="7447">MFRLVELKPTTGDNVVGLWRPSFTRDRHLLYTFGGGGVVPEHIHQLDFRTGVWTSLQASGQHALGDA</sequence>
<evidence type="ECO:0008006" key="3">
    <source>
        <dbReference type="Google" id="ProtNLM"/>
    </source>
</evidence>
<dbReference type="AlphaFoldDB" id="A0A4P9XU10"/>
<evidence type="ECO:0000313" key="2">
    <source>
        <dbReference type="Proteomes" id="UP000271241"/>
    </source>
</evidence>
<dbReference type="OrthoDB" id="10250130at2759"/>
<organism evidence="1 2">
    <name type="scientific">Thamnocephalis sphaerospora</name>
    <dbReference type="NCBI Taxonomy" id="78915"/>
    <lineage>
        <taxon>Eukaryota</taxon>
        <taxon>Fungi</taxon>
        <taxon>Fungi incertae sedis</taxon>
        <taxon>Zoopagomycota</taxon>
        <taxon>Zoopagomycotina</taxon>
        <taxon>Zoopagomycetes</taxon>
        <taxon>Zoopagales</taxon>
        <taxon>Sigmoideomycetaceae</taxon>
        <taxon>Thamnocephalis</taxon>
    </lineage>
</organism>
<evidence type="ECO:0000313" key="1">
    <source>
        <dbReference type="EMBL" id="RKP09666.1"/>
    </source>
</evidence>
<name>A0A4P9XU10_9FUNG</name>
<gene>
    <name evidence="1" type="ORF">THASP1DRAFT_13966</name>
</gene>
<protein>
    <recommendedName>
        <fullName evidence="3">Galactose oxidase</fullName>
    </recommendedName>
</protein>